<keyword evidence="1" id="KW-0472">Membrane</keyword>
<proteinExistence type="predicted"/>
<protein>
    <submittedName>
        <fullName evidence="2">Uncharacterized protein</fullName>
    </submittedName>
</protein>
<feature type="transmembrane region" description="Helical" evidence="1">
    <location>
        <begin position="28"/>
        <end position="46"/>
    </location>
</feature>
<keyword evidence="1" id="KW-1133">Transmembrane helix</keyword>
<name>A0A8D8RVQ4_9HEMI</name>
<dbReference type="InterPro" id="IPR023352">
    <property type="entry name" value="MAPEG-like_dom_sf"/>
</dbReference>
<sequence length="159" mass="18562">MFLFPFLPHHPPHVPLPFSFSPPLPQHFPFAALVVSFASFSFSFVLSFSSVFVLLSVITSPLLLVCIIFRCIIYWSLFMVFDKYCIIIMIRQFEKSHLFFRLILFPLRFFFVFMLVFAFSRALGVGVCRHAHLNELENIPFFFVATWTFMCTNPAPESE</sequence>
<reference evidence="2" key="1">
    <citation type="submission" date="2021-05" db="EMBL/GenBank/DDBJ databases">
        <authorList>
            <person name="Alioto T."/>
            <person name="Alioto T."/>
            <person name="Gomez Garrido J."/>
        </authorList>
    </citation>
    <scope>NUCLEOTIDE SEQUENCE</scope>
</reference>
<organism evidence="2">
    <name type="scientific">Cacopsylla melanoneura</name>
    <dbReference type="NCBI Taxonomy" id="428564"/>
    <lineage>
        <taxon>Eukaryota</taxon>
        <taxon>Metazoa</taxon>
        <taxon>Ecdysozoa</taxon>
        <taxon>Arthropoda</taxon>
        <taxon>Hexapoda</taxon>
        <taxon>Insecta</taxon>
        <taxon>Pterygota</taxon>
        <taxon>Neoptera</taxon>
        <taxon>Paraneoptera</taxon>
        <taxon>Hemiptera</taxon>
        <taxon>Sternorrhyncha</taxon>
        <taxon>Psylloidea</taxon>
        <taxon>Psyllidae</taxon>
        <taxon>Psyllinae</taxon>
        <taxon>Cacopsylla</taxon>
    </lineage>
</organism>
<evidence type="ECO:0000313" key="2">
    <source>
        <dbReference type="EMBL" id="CAG6658524.1"/>
    </source>
</evidence>
<evidence type="ECO:0000256" key="1">
    <source>
        <dbReference type="SAM" id="Phobius"/>
    </source>
</evidence>
<accession>A0A8D8RVQ4</accession>
<dbReference type="Gene3D" id="1.20.120.550">
    <property type="entry name" value="Membrane associated eicosanoid/glutathione metabolism-like domain"/>
    <property type="match status" value="1"/>
</dbReference>
<dbReference type="EMBL" id="HBUF01191595">
    <property type="protein sequence ID" value="CAG6658524.1"/>
    <property type="molecule type" value="Transcribed_RNA"/>
</dbReference>
<keyword evidence="1" id="KW-0812">Transmembrane</keyword>
<feature type="transmembrane region" description="Helical" evidence="1">
    <location>
        <begin position="98"/>
        <end position="119"/>
    </location>
</feature>
<dbReference type="SUPFAM" id="SSF161084">
    <property type="entry name" value="MAPEG domain-like"/>
    <property type="match status" value="1"/>
</dbReference>
<feature type="transmembrane region" description="Helical" evidence="1">
    <location>
        <begin position="52"/>
        <end position="77"/>
    </location>
</feature>
<dbReference type="AlphaFoldDB" id="A0A8D8RVQ4"/>